<gene>
    <name evidence="3" type="ORF">AVDCRST_MAG73-162</name>
</gene>
<proteinExistence type="predicted"/>
<name>A0A6J4TEP7_9BACT</name>
<dbReference type="InterPro" id="IPR045865">
    <property type="entry name" value="ACT-like_dom_sf"/>
</dbReference>
<evidence type="ECO:0000259" key="1">
    <source>
        <dbReference type="Pfam" id="PF13840"/>
    </source>
</evidence>
<evidence type="ECO:0000259" key="2">
    <source>
        <dbReference type="Pfam" id="PF21631"/>
    </source>
</evidence>
<dbReference type="InterPro" id="IPR027795">
    <property type="entry name" value="CASTOR_ACT_dom"/>
</dbReference>
<protein>
    <submittedName>
        <fullName evidence="3">Uncharacterized protein</fullName>
    </submittedName>
</protein>
<dbReference type="Gene3D" id="3.30.2130.10">
    <property type="entry name" value="VC0802-like"/>
    <property type="match status" value="1"/>
</dbReference>
<dbReference type="Pfam" id="PF21631">
    <property type="entry name" value="A9CJY8-like_N"/>
    <property type="match status" value="1"/>
</dbReference>
<dbReference type="PIRSF" id="PIRSF008459">
    <property type="entry name" value="UCP008459"/>
    <property type="match status" value="1"/>
</dbReference>
<dbReference type="AlphaFoldDB" id="A0A6J4TEP7"/>
<feature type="domain" description="A9CJY8-like N-terminal" evidence="2">
    <location>
        <begin position="8"/>
        <end position="52"/>
    </location>
</feature>
<evidence type="ECO:0000313" key="3">
    <source>
        <dbReference type="EMBL" id="CAA9520851.1"/>
    </source>
</evidence>
<organism evidence="3">
    <name type="scientific">uncultured Thermomicrobiales bacterium</name>
    <dbReference type="NCBI Taxonomy" id="1645740"/>
    <lineage>
        <taxon>Bacteria</taxon>
        <taxon>Pseudomonadati</taxon>
        <taxon>Thermomicrobiota</taxon>
        <taxon>Thermomicrobia</taxon>
        <taxon>Thermomicrobiales</taxon>
        <taxon>environmental samples</taxon>
    </lineage>
</organism>
<reference evidence="3" key="1">
    <citation type="submission" date="2020-02" db="EMBL/GenBank/DDBJ databases">
        <authorList>
            <person name="Meier V. D."/>
        </authorList>
    </citation>
    <scope>NUCLEOTIDE SEQUENCE</scope>
    <source>
        <strain evidence="3">AVDCRST_MAG73</strain>
    </source>
</reference>
<accession>A0A6J4TEP7</accession>
<dbReference type="Pfam" id="PF13840">
    <property type="entry name" value="ACT_7"/>
    <property type="match status" value="1"/>
</dbReference>
<feature type="non-terminal residue" evidence="3">
    <location>
        <position position="95"/>
    </location>
</feature>
<dbReference type="InterPro" id="IPR016540">
    <property type="entry name" value="UCP008459"/>
</dbReference>
<feature type="domain" description="CASTOR ACT" evidence="1">
    <location>
        <begin position="60"/>
        <end position="95"/>
    </location>
</feature>
<dbReference type="InterPro" id="IPR049447">
    <property type="entry name" value="A9CJY8-like_N"/>
</dbReference>
<dbReference type="EMBL" id="CADCWE010000012">
    <property type="protein sequence ID" value="CAA9520851.1"/>
    <property type="molecule type" value="Genomic_DNA"/>
</dbReference>
<sequence>MWLFLLSGEYTVCRLDAGAAVPGWAWGEGFAAVVRTGNEVSVVCRAETVPKERPDGMRTEGPWRVLEVQGPLDFALTGVLAGLAGPLAAAGVPIF</sequence>
<dbReference type="SUPFAM" id="SSF55021">
    <property type="entry name" value="ACT-like"/>
    <property type="match status" value="2"/>
</dbReference>